<dbReference type="PANTHER" id="PTHR17039">
    <property type="entry name" value="U3 SMALL NUCLEOLAR RIBONUCLEOPROTEIN PROTEIN MPP10"/>
    <property type="match status" value="1"/>
</dbReference>
<dbReference type="GO" id="GO:0005732">
    <property type="term" value="C:sno(s)RNA-containing ribonucleoprotein complex"/>
    <property type="evidence" value="ECO:0007669"/>
    <property type="project" value="InterPro"/>
</dbReference>
<comment type="similarity">
    <text evidence="6">Belongs to the MPP10 family.</text>
</comment>
<organism evidence="7 9">
    <name type="scientific">Encephalitozoon hellem</name>
    <name type="common">Microsporidian parasite</name>
    <dbReference type="NCBI Taxonomy" id="27973"/>
    <lineage>
        <taxon>Eukaryota</taxon>
        <taxon>Fungi</taxon>
        <taxon>Fungi incertae sedis</taxon>
        <taxon>Microsporidia</taxon>
        <taxon>Unikaryonidae</taxon>
        <taxon>Encephalitozoon</taxon>
    </lineage>
</organism>
<evidence type="ECO:0000313" key="7">
    <source>
        <dbReference type="EMBL" id="UTX42332.1"/>
    </source>
</evidence>
<proteinExistence type="inferred from homology"/>
<evidence type="ECO:0000256" key="3">
    <source>
        <dbReference type="ARBA" id="ARBA00022552"/>
    </source>
</evidence>
<dbReference type="GO" id="GO:0006364">
    <property type="term" value="P:rRNA processing"/>
    <property type="evidence" value="ECO:0007669"/>
    <property type="project" value="UniProtKB-KW"/>
</dbReference>
<evidence type="ECO:0000313" key="10">
    <source>
        <dbReference type="Proteomes" id="UP001217963"/>
    </source>
</evidence>
<keyword evidence="10" id="KW-1185">Reference proteome</keyword>
<dbReference type="PANTHER" id="PTHR17039:SF0">
    <property type="entry name" value="U3 SMALL NUCLEOLAR RIBONUCLEOPROTEIN PROTEIN MPP10"/>
    <property type="match status" value="1"/>
</dbReference>
<evidence type="ECO:0000256" key="1">
    <source>
        <dbReference type="ARBA" id="ARBA00004604"/>
    </source>
</evidence>
<keyword evidence="3" id="KW-0698">rRNA processing</keyword>
<keyword evidence="5 7" id="KW-0687">Ribonucleoprotein</keyword>
<evidence type="ECO:0000256" key="4">
    <source>
        <dbReference type="ARBA" id="ARBA00023242"/>
    </source>
</evidence>
<dbReference type="Proteomes" id="UP001059546">
    <property type="component" value="Chromosome I"/>
</dbReference>
<evidence type="ECO:0000313" key="9">
    <source>
        <dbReference type="Proteomes" id="UP001059546"/>
    </source>
</evidence>
<dbReference type="OrthoDB" id="445326at2759"/>
<reference evidence="7" key="1">
    <citation type="submission" date="2021-05" db="EMBL/GenBank/DDBJ databases">
        <title>Encephalitozoon hellem ATCC 50604 Complete Genome.</title>
        <authorList>
            <person name="Mascarenhas dos Santos A.C."/>
            <person name="Julian A.T."/>
            <person name="Pombert J.-F."/>
        </authorList>
    </citation>
    <scope>NUCLEOTIDE SEQUENCE</scope>
    <source>
        <strain evidence="7">ATCC 50604</strain>
    </source>
</reference>
<dbReference type="EMBL" id="CP075147">
    <property type="protein sequence ID" value="UTX42332.1"/>
    <property type="molecule type" value="Genomic_DNA"/>
</dbReference>
<name>A0A9Q9C8D9_ENCHE</name>
<protein>
    <submittedName>
        <fullName evidence="7 8">U3 small nucleolar ribonucleoprotein component</fullName>
    </submittedName>
</protein>
<dbReference type="GO" id="GO:0032040">
    <property type="term" value="C:small-subunit processome"/>
    <property type="evidence" value="ECO:0007669"/>
    <property type="project" value="TreeGrafter"/>
</dbReference>
<reference evidence="8 10" key="2">
    <citation type="submission" date="2023-02" db="EMBL/GenBank/DDBJ databases">
        <title>Encephalitozoon hellem ATCC 50451 complete genome.</title>
        <authorList>
            <person name="Mascarenhas dos Santos A.C."/>
            <person name="Julian A.T."/>
            <person name="Pombert J.-F."/>
        </authorList>
    </citation>
    <scope>NUCLEOTIDE SEQUENCE [LARGE SCALE GENOMIC DNA]</scope>
    <source>
        <strain evidence="8 10">ATCC 50451</strain>
    </source>
</reference>
<comment type="subcellular location">
    <subcellularLocation>
        <location evidence="1">Nucleus</location>
        <location evidence="1">Nucleolus</location>
    </subcellularLocation>
</comment>
<evidence type="ECO:0000256" key="6">
    <source>
        <dbReference type="ARBA" id="ARBA00029455"/>
    </source>
</evidence>
<dbReference type="Proteomes" id="UP001217963">
    <property type="component" value="Chromosome I"/>
</dbReference>
<sequence>MDERIEEIEKLLVKPKEWKYAGEVDVRKRPKNSLLEQEEIDFKQGPPLVPFSSKQDSEIESITLQRIREGTFDNHEYNVKEVVDIADELPDTDDLECKDILSLYNEIEGDLMQIVDFGNNGFVPDCEIRIVQGKESSSSTKKKLDVKSLDRIRNVTVLKKS</sequence>
<evidence type="ECO:0000313" key="8">
    <source>
        <dbReference type="EMBL" id="WEL37774.1"/>
    </source>
</evidence>
<keyword evidence="4" id="KW-0539">Nucleus</keyword>
<dbReference type="InterPro" id="IPR012173">
    <property type="entry name" value="Mpp10"/>
</dbReference>
<gene>
    <name evidence="7" type="ORF">GPU96_01g00330</name>
    <name evidence="8" type="ORF">PFJ87_01g00260</name>
</gene>
<keyword evidence="2" id="KW-0690">Ribosome biogenesis</keyword>
<dbReference type="GO" id="GO:0034457">
    <property type="term" value="C:Mpp10 complex"/>
    <property type="evidence" value="ECO:0007669"/>
    <property type="project" value="InterPro"/>
</dbReference>
<accession>A0A9Q9C8D9</accession>
<evidence type="ECO:0000256" key="2">
    <source>
        <dbReference type="ARBA" id="ARBA00022517"/>
    </source>
</evidence>
<dbReference type="AlphaFoldDB" id="A0A9Q9C8D9"/>
<dbReference type="Pfam" id="PF04006">
    <property type="entry name" value="Mpp10"/>
    <property type="match status" value="1"/>
</dbReference>
<dbReference type="EMBL" id="CP119062">
    <property type="protein sequence ID" value="WEL37774.1"/>
    <property type="molecule type" value="Genomic_DNA"/>
</dbReference>
<evidence type="ECO:0000256" key="5">
    <source>
        <dbReference type="ARBA" id="ARBA00023274"/>
    </source>
</evidence>